<evidence type="ECO:0000256" key="1">
    <source>
        <dbReference type="ARBA" id="ARBA00004141"/>
    </source>
</evidence>
<evidence type="ECO:0000256" key="7">
    <source>
        <dbReference type="ARBA" id="ARBA00023010"/>
    </source>
</evidence>
<comment type="function">
    <text evidence="9">Involved in protein export. Participates in an early event of protein translocation.</text>
</comment>
<evidence type="ECO:0000256" key="5">
    <source>
        <dbReference type="ARBA" id="ARBA00022927"/>
    </source>
</evidence>
<dbReference type="InterPro" id="IPR004692">
    <property type="entry name" value="SecG"/>
</dbReference>
<evidence type="ECO:0000256" key="6">
    <source>
        <dbReference type="ARBA" id="ARBA00022989"/>
    </source>
</evidence>
<evidence type="ECO:0000256" key="3">
    <source>
        <dbReference type="ARBA" id="ARBA00022448"/>
    </source>
</evidence>
<dbReference type="GO" id="GO:0005886">
    <property type="term" value="C:plasma membrane"/>
    <property type="evidence" value="ECO:0007669"/>
    <property type="project" value="UniProtKB-SubCell"/>
</dbReference>
<keyword evidence="7 9" id="KW-0811">Translocation</keyword>
<keyword evidence="4 9" id="KW-0812">Transmembrane</keyword>
<sequence length="77" mass="8188">MVFLQTVLPYVQIGLSVLLIGAIVLQRTGASLGGAFGADNFSSGFHTRRGLEKMLFYATITLGILFAISALINLVIS</sequence>
<name>A0A1F6F2A4_9BACT</name>
<dbReference type="Pfam" id="PF03840">
    <property type="entry name" value="SecG"/>
    <property type="match status" value="1"/>
</dbReference>
<evidence type="ECO:0000256" key="4">
    <source>
        <dbReference type="ARBA" id="ARBA00022692"/>
    </source>
</evidence>
<evidence type="ECO:0000256" key="9">
    <source>
        <dbReference type="RuleBase" id="RU365087"/>
    </source>
</evidence>
<dbReference type="EMBL" id="MFLZ01000015">
    <property type="protein sequence ID" value="OGG79993.1"/>
    <property type="molecule type" value="Genomic_DNA"/>
</dbReference>
<proteinExistence type="inferred from homology"/>
<evidence type="ECO:0000256" key="2">
    <source>
        <dbReference type="ARBA" id="ARBA00008445"/>
    </source>
</evidence>
<keyword evidence="8 9" id="KW-0472">Membrane</keyword>
<evidence type="ECO:0000313" key="11">
    <source>
        <dbReference type="Proteomes" id="UP000177372"/>
    </source>
</evidence>
<dbReference type="NCBIfam" id="TIGR00810">
    <property type="entry name" value="secG"/>
    <property type="match status" value="1"/>
</dbReference>
<keyword evidence="6 9" id="KW-1133">Transmembrane helix</keyword>
<feature type="transmembrane region" description="Helical" evidence="9">
    <location>
        <begin position="55"/>
        <end position="76"/>
    </location>
</feature>
<reference evidence="10 11" key="1">
    <citation type="journal article" date="2016" name="Nat. Commun.">
        <title>Thousands of microbial genomes shed light on interconnected biogeochemical processes in an aquifer system.</title>
        <authorList>
            <person name="Anantharaman K."/>
            <person name="Brown C.T."/>
            <person name="Hug L.A."/>
            <person name="Sharon I."/>
            <person name="Castelle C.J."/>
            <person name="Probst A.J."/>
            <person name="Thomas B.C."/>
            <person name="Singh A."/>
            <person name="Wilkins M.J."/>
            <person name="Karaoz U."/>
            <person name="Brodie E.L."/>
            <person name="Williams K.H."/>
            <person name="Hubbard S.S."/>
            <person name="Banfield J.F."/>
        </authorList>
    </citation>
    <scope>NUCLEOTIDE SEQUENCE [LARGE SCALE GENOMIC DNA]</scope>
</reference>
<feature type="transmembrane region" description="Helical" evidence="9">
    <location>
        <begin position="6"/>
        <end position="25"/>
    </location>
</feature>
<dbReference type="Proteomes" id="UP000177372">
    <property type="component" value="Unassembled WGS sequence"/>
</dbReference>
<comment type="similarity">
    <text evidence="2 9">Belongs to the SecG family.</text>
</comment>
<accession>A0A1F6F2A4</accession>
<gene>
    <name evidence="10" type="ORF">A3A39_01270</name>
</gene>
<dbReference type="STRING" id="1798512.A3A39_01270"/>
<organism evidence="10 11">
    <name type="scientific">Candidatus Kaiserbacteria bacterium RIFCSPLOWO2_01_FULL_54_13</name>
    <dbReference type="NCBI Taxonomy" id="1798512"/>
    <lineage>
        <taxon>Bacteria</taxon>
        <taxon>Candidatus Kaiseribacteriota</taxon>
    </lineage>
</organism>
<dbReference type="GO" id="GO:0009306">
    <property type="term" value="P:protein secretion"/>
    <property type="evidence" value="ECO:0007669"/>
    <property type="project" value="UniProtKB-UniRule"/>
</dbReference>
<keyword evidence="9" id="KW-1003">Cell membrane</keyword>
<dbReference type="GO" id="GO:0015450">
    <property type="term" value="F:protein-transporting ATPase activity"/>
    <property type="evidence" value="ECO:0007669"/>
    <property type="project" value="UniProtKB-UniRule"/>
</dbReference>
<keyword evidence="3 9" id="KW-0813">Transport</keyword>
<comment type="caution">
    <text evidence="10">The sequence shown here is derived from an EMBL/GenBank/DDBJ whole genome shotgun (WGS) entry which is preliminary data.</text>
</comment>
<evidence type="ECO:0000256" key="8">
    <source>
        <dbReference type="ARBA" id="ARBA00023136"/>
    </source>
</evidence>
<keyword evidence="5 9" id="KW-0653">Protein transport</keyword>
<dbReference type="AlphaFoldDB" id="A0A1F6F2A4"/>
<evidence type="ECO:0000313" key="10">
    <source>
        <dbReference type="EMBL" id="OGG79993.1"/>
    </source>
</evidence>
<comment type="subcellular location">
    <subcellularLocation>
        <location evidence="9">Cell membrane</location>
        <topology evidence="9">Multi-pass membrane protein</topology>
    </subcellularLocation>
    <subcellularLocation>
        <location evidence="1">Membrane</location>
        <topology evidence="1">Multi-pass membrane protein</topology>
    </subcellularLocation>
</comment>
<protein>
    <recommendedName>
        <fullName evidence="9">Protein-export membrane protein SecG</fullName>
    </recommendedName>
</protein>